<evidence type="ECO:0000313" key="8">
    <source>
        <dbReference type="EMBL" id="NYG05250.1"/>
    </source>
</evidence>
<evidence type="ECO:0000259" key="7">
    <source>
        <dbReference type="PROSITE" id="PS51462"/>
    </source>
</evidence>
<dbReference type="Gene3D" id="3.90.79.10">
    <property type="entry name" value="Nucleoside Triphosphate Pyrophosphohydrolase"/>
    <property type="match status" value="1"/>
</dbReference>
<dbReference type="Proteomes" id="UP000549695">
    <property type="component" value="Unassembled WGS sequence"/>
</dbReference>
<feature type="domain" description="Nudix hydrolase" evidence="7">
    <location>
        <begin position="52"/>
        <end position="191"/>
    </location>
</feature>
<evidence type="ECO:0000256" key="4">
    <source>
        <dbReference type="ARBA" id="ARBA00022801"/>
    </source>
</evidence>
<reference evidence="8 9" key="1">
    <citation type="submission" date="2020-07" db="EMBL/GenBank/DDBJ databases">
        <title>Sequencing the genomes of 1000 actinobacteria strains.</title>
        <authorList>
            <person name="Klenk H.-P."/>
        </authorList>
    </citation>
    <scope>NUCLEOTIDE SEQUENCE [LARGE SCALE GENOMIC DNA]</scope>
    <source>
        <strain evidence="8 9">DSM 44749</strain>
    </source>
</reference>
<gene>
    <name evidence="8" type="ORF">HDA37_005535</name>
</gene>
<comment type="cofactor">
    <cofactor evidence="2">
        <name>Mg(2+)</name>
        <dbReference type="ChEBI" id="CHEBI:18420"/>
    </cofactor>
</comment>
<comment type="cofactor">
    <cofactor evidence="1">
        <name>Mn(2+)</name>
        <dbReference type="ChEBI" id="CHEBI:29035"/>
    </cofactor>
</comment>
<dbReference type="GO" id="GO:0046872">
    <property type="term" value="F:metal ion binding"/>
    <property type="evidence" value="ECO:0007669"/>
    <property type="project" value="UniProtKB-KW"/>
</dbReference>
<keyword evidence="3" id="KW-0479">Metal-binding</keyword>
<sequence>MCDVAAARRWLAAARPDPGRAPDWMGPLLRGLEHAGPRDISANDLPPDHVGPRQSAVLVLLGQGPDGPEVVLQRRARRLRHHSGEISFPGGRADPGDTDPAATALREATEETGLDPSGVDVVAMLPRLILLTGFHVTAVLGHWRTPTRLHAVDPAETEAVLHVPLAVLADPAHRFRLRAGGGAWRGPGFRVGGDVVWGFTGDVVDAVLRLGGWERPWPPGPELEWESL</sequence>
<proteinExistence type="predicted"/>
<dbReference type="InterPro" id="IPR015797">
    <property type="entry name" value="NUDIX_hydrolase-like_dom_sf"/>
</dbReference>
<dbReference type="InterPro" id="IPR000086">
    <property type="entry name" value="NUDIX_hydrolase_dom"/>
</dbReference>
<dbReference type="EMBL" id="JACCCZ010000001">
    <property type="protein sequence ID" value="NYG05250.1"/>
    <property type="molecule type" value="Genomic_DNA"/>
</dbReference>
<evidence type="ECO:0000256" key="1">
    <source>
        <dbReference type="ARBA" id="ARBA00001936"/>
    </source>
</evidence>
<evidence type="ECO:0000256" key="3">
    <source>
        <dbReference type="ARBA" id="ARBA00022723"/>
    </source>
</evidence>
<dbReference type="PROSITE" id="PS51462">
    <property type="entry name" value="NUDIX"/>
    <property type="match status" value="1"/>
</dbReference>
<dbReference type="GeneID" id="98055170"/>
<organism evidence="8 9">
    <name type="scientific">Pseudonocardia alni</name>
    <name type="common">Amycolata alni</name>
    <dbReference type="NCBI Taxonomy" id="33907"/>
    <lineage>
        <taxon>Bacteria</taxon>
        <taxon>Bacillati</taxon>
        <taxon>Actinomycetota</taxon>
        <taxon>Actinomycetes</taxon>
        <taxon>Pseudonocardiales</taxon>
        <taxon>Pseudonocardiaceae</taxon>
        <taxon>Pseudonocardia</taxon>
    </lineage>
</organism>
<dbReference type="PANTHER" id="PTHR12992">
    <property type="entry name" value="NUDIX HYDROLASE"/>
    <property type="match status" value="1"/>
</dbReference>
<dbReference type="PANTHER" id="PTHR12992:SF11">
    <property type="entry name" value="MITOCHONDRIAL COENZYME A DIPHOSPHATASE NUDT8"/>
    <property type="match status" value="1"/>
</dbReference>
<dbReference type="RefSeq" id="WP_179762705.1">
    <property type="nucleotide sequence ID" value="NZ_BAAAJZ010000011.1"/>
</dbReference>
<keyword evidence="9" id="KW-1185">Reference proteome</keyword>
<evidence type="ECO:0000256" key="6">
    <source>
        <dbReference type="ARBA" id="ARBA00023211"/>
    </source>
</evidence>
<name>A0A852W9H5_PSEA5</name>
<dbReference type="Pfam" id="PF00293">
    <property type="entry name" value="NUDIX"/>
    <property type="match status" value="1"/>
</dbReference>
<accession>A0A852W9H5</accession>
<dbReference type="InterPro" id="IPR045121">
    <property type="entry name" value="CoAse"/>
</dbReference>
<dbReference type="SUPFAM" id="SSF55811">
    <property type="entry name" value="Nudix"/>
    <property type="match status" value="1"/>
</dbReference>
<dbReference type="CDD" id="cd03426">
    <property type="entry name" value="NUDIX_CoAse_Nudt7"/>
    <property type="match status" value="1"/>
</dbReference>
<protein>
    <submittedName>
        <fullName evidence="8">8-oxo-dGTP pyrophosphatase MutT (NUDIX family)</fullName>
    </submittedName>
</protein>
<keyword evidence="5" id="KW-0460">Magnesium</keyword>
<evidence type="ECO:0000256" key="5">
    <source>
        <dbReference type="ARBA" id="ARBA00022842"/>
    </source>
</evidence>
<comment type="caution">
    <text evidence="8">The sequence shown here is derived from an EMBL/GenBank/DDBJ whole genome shotgun (WGS) entry which is preliminary data.</text>
</comment>
<dbReference type="AlphaFoldDB" id="A0A852W9H5"/>
<keyword evidence="6" id="KW-0464">Manganese</keyword>
<evidence type="ECO:0000256" key="2">
    <source>
        <dbReference type="ARBA" id="ARBA00001946"/>
    </source>
</evidence>
<keyword evidence="4" id="KW-0378">Hydrolase</keyword>
<dbReference type="GO" id="GO:0010945">
    <property type="term" value="F:coenzyme A diphosphatase activity"/>
    <property type="evidence" value="ECO:0007669"/>
    <property type="project" value="InterPro"/>
</dbReference>
<evidence type="ECO:0000313" key="9">
    <source>
        <dbReference type="Proteomes" id="UP000549695"/>
    </source>
</evidence>